<dbReference type="EMBL" id="ML770708">
    <property type="protein sequence ID" value="KAE9383105.1"/>
    <property type="molecule type" value="Genomic_DNA"/>
</dbReference>
<dbReference type="Gene3D" id="3.40.50.1820">
    <property type="entry name" value="alpha/beta hydrolase"/>
    <property type="match status" value="1"/>
</dbReference>
<keyword evidence="2" id="KW-0378">Hydrolase</keyword>
<accession>A0A6A4GCG7</accession>
<dbReference type="InterPro" id="IPR029058">
    <property type="entry name" value="AB_hydrolase_fold"/>
</dbReference>
<gene>
    <name evidence="3" type="ORF">BT96DRAFT_951635</name>
</gene>
<dbReference type="AlphaFoldDB" id="A0A6A4GCG7"/>
<dbReference type="GO" id="GO:0004301">
    <property type="term" value="F:epoxide hydrolase activity"/>
    <property type="evidence" value="ECO:0007669"/>
    <property type="project" value="TreeGrafter"/>
</dbReference>
<dbReference type="Proteomes" id="UP000799118">
    <property type="component" value="Unassembled WGS sequence"/>
</dbReference>
<evidence type="ECO:0000313" key="3">
    <source>
        <dbReference type="EMBL" id="KAE9383105.1"/>
    </source>
</evidence>
<dbReference type="PANTHER" id="PTHR21661:SF35">
    <property type="entry name" value="EPOXIDE HYDROLASE"/>
    <property type="match status" value="1"/>
</dbReference>
<dbReference type="GO" id="GO:0097176">
    <property type="term" value="P:epoxide metabolic process"/>
    <property type="evidence" value="ECO:0007669"/>
    <property type="project" value="TreeGrafter"/>
</dbReference>
<reference evidence="3" key="1">
    <citation type="journal article" date="2019" name="Environ. Microbiol.">
        <title>Fungal ecological strategies reflected in gene transcription - a case study of two litter decomposers.</title>
        <authorList>
            <person name="Barbi F."/>
            <person name="Kohler A."/>
            <person name="Barry K."/>
            <person name="Baskaran P."/>
            <person name="Daum C."/>
            <person name="Fauchery L."/>
            <person name="Ihrmark K."/>
            <person name="Kuo A."/>
            <person name="LaButti K."/>
            <person name="Lipzen A."/>
            <person name="Morin E."/>
            <person name="Grigoriev I.V."/>
            <person name="Henrissat B."/>
            <person name="Lindahl B."/>
            <person name="Martin F."/>
        </authorList>
    </citation>
    <scope>NUCLEOTIDE SEQUENCE</scope>
    <source>
        <strain evidence="3">JB14</strain>
    </source>
</reference>
<dbReference type="PANTHER" id="PTHR21661">
    <property type="entry name" value="EPOXIDE HYDROLASE 1-RELATED"/>
    <property type="match status" value="1"/>
</dbReference>
<organism evidence="3 4">
    <name type="scientific">Gymnopus androsaceus JB14</name>
    <dbReference type="NCBI Taxonomy" id="1447944"/>
    <lineage>
        <taxon>Eukaryota</taxon>
        <taxon>Fungi</taxon>
        <taxon>Dikarya</taxon>
        <taxon>Basidiomycota</taxon>
        <taxon>Agaricomycotina</taxon>
        <taxon>Agaricomycetes</taxon>
        <taxon>Agaricomycetidae</taxon>
        <taxon>Agaricales</taxon>
        <taxon>Marasmiineae</taxon>
        <taxon>Omphalotaceae</taxon>
        <taxon>Gymnopus</taxon>
    </lineage>
</organism>
<keyword evidence="4" id="KW-1185">Reference proteome</keyword>
<feature type="non-terminal residue" evidence="3">
    <location>
        <position position="246"/>
    </location>
</feature>
<dbReference type="InterPro" id="IPR000639">
    <property type="entry name" value="Epox_hydrolase-like"/>
</dbReference>
<dbReference type="PRINTS" id="PR00412">
    <property type="entry name" value="EPOXHYDRLASE"/>
</dbReference>
<evidence type="ECO:0000313" key="4">
    <source>
        <dbReference type="Proteomes" id="UP000799118"/>
    </source>
</evidence>
<name>A0A6A4GCG7_9AGAR</name>
<dbReference type="SUPFAM" id="SSF53474">
    <property type="entry name" value="alpha/beta-Hydrolases"/>
    <property type="match status" value="1"/>
</dbReference>
<comment type="similarity">
    <text evidence="1">Belongs to the peptidase S33 family.</text>
</comment>
<dbReference type="OrthoDB" id="7130006at2759"/>
<evidence type="ECO:0000256" key="2">
    <source>
        <dbReference type="ARBA" id="ARBA00022801"/>
    </source>
</evidence>
<proteinExistence type="inferred from homology"/>
<evidence type="ECO:0000256" key="1">
    <source>
        <dbReference type="ARBA" id="ARBA00010088"/>
    </source>
</evidence>
<sequence length="246" mass="27185">MHLGPGSFLEVAKIIHLLTKGGDSQLPVFDVVAISLPGYAFSEGPKKKGFSMVQSRTKLMLSLGYNEYVTQGGDWGFGQAWHTNFPITGPPPNDDLNSYTPAEQEGLARLANFERFESGYFKQQSTRPQTLVLLDCLPGFMRSLSGGVIIILGQDDEVLTWVSIYWFSRAGPTASLRIYYEVMNSGQGFNSLTLSTVPTIPMGSSLFPKESVRVPKSWYPRIGNSVFEVEHDSGGHFAAYEKPEML</sequence>
<protein>
    <submittedName>
        <fullName evidence="3">Alpha/beta-hydrolase</fullName>
    </submittedName>
</protein>